<feature type="compositionally biased region" description="Polar residues" evidence="5">
    <location>
        <begin position="1183"/>
        <end position="1194"/>
    </location>
</feature>
<comment type="catalytic activity">
    <reaction evidence="1">
        <text>[protein]-peptidylproline (omega=180) = [protein]-peptidylproline (omega=0)</text>
        <dbReference type="Rhea" id="RHEA:16237"/>
        <dbReference type="Rhea" id="RHEA-COMP:10747"/>
        <dbReference type="Rhea" id="RHEA-COMP:10748"/>
        <dbReference type="ChEBI" id="CHEBI:83833"/>
        <dbReference type="ChEBI" id="CHEBI:83834"/>
        <dbReference type="EC" id="5.2.1.8"/>
    </reaction>
</comment>
<dbReference type="Pfam" id="PF00160">
    <property type="entry name" value="Pro_isomerase"/>
    <property type="match status" value="1"/>
</dbReference>
<dbReference type="SUPFAM" id="SSF50891">
    <property type="entry name" value="Cyclophilin-like"/>
    <property type="match status" value="1"/>
</dbReference>
<keyword evidence="4" id="KW-0413">Isomerase</keyword>
<dbReference type="InterPro" id="IPR029000">
    <property type="entry name" value="Cyclophilin-like_dom_sf"/>
</dbReference>
<evidence type="ECO:0000256" key="4">
    <source>
        <dbReference type="ARBA" id="ARBA00023235"/>
    </source>
</evidence>
<feature type="compositionally biased region" description="Basic and acidic residues" evidence="5">
    <location>
        <begin position="288"/>
        <end position="300"/>
    </location>
</feature>
<keyword evidence="8" id="KW-1185">Reference proteome</keyword>
<evidence type="ECO:0000256" key="5">
    <source>
        <dbReference type="SAM" id="MobiDB-lite"/>
    </source>
</evidence>
<feature type="compositionally biased region" description="Basic residues" evidence="5">
    <location>
        <begin position="1297"/>
        <end position="1309"/>
    </location>
</feature>
<dbReference type="InterPro" id="IPR002130">
    <property type="entry name" value="Cyclophilin-type_PPIase_dom"/>
</dbReference>
<evidence type="ECO:0000313" key="7">
    <source>
        <dbReference type="EMBL" id="KAL3836218.1"/>
    </source>
</evidence>
<feature type="compositionally biased region" description="Basic residues" evidence="5">
    <location>
        <begin position="224"/>
        <end position="249"/>
    </location>
</feature>
<feature type="compositionally biased region" description="Low complexity" evidence="5">
    <location>
        <begin position="991"/>
        <end position="1012"/>
    </location>
</feature>
<feature type="compositionally biased region" description="Basic and acidic residues" evidence="5">
    <location>
        <begin position="1027"/>
        <end position="1044"/>
    </location>
</feature>
<dbReference type="EMBL" id="JBJQND010000018">
    <property type="protein sequence ID" value="KAL3836218.1"/>
    <property type="molecule type" value="Genomic_DNA"/>
</dbReference>
<feature type="compositionally biased region" description="Low complexity" evidence="5">
    <location>
        <begin position="839"/>
        <end position="849"/>
    </location>
</feature>
<feature type="compositionally biased region" description="Basic and acidic residues" evidence="5">
    <location>
        <begin position="478"/>
        <end position="523"/>
    </location>
</feature>
<gene>
    <name evidence="7" type="ORF">ACJMK2_021657</name>
</gene>
<reference evidence="7 8" key="1">
    <citation type="submission" date="2024-11" db="EMBL/GenBank/DDBJ databases">
        <title>Chromosome-level genome assembly of the freshwater bivalve Anodonta woodiana.</title>
        <authorList>
            <person name="Chen X."/>
        </authorList>
    </citation>
    <scope>NUCLEOTIDE SEQUENCE [LARGE SCALE GENOMIC DNA]</scope>
    <source>
        <strain evidence="7">MN2024</strain>
        <tissue evidence="7">Gills</tissue>
    </source>
</reference>
<feature type="compositionally biased region" description="Basic and acidic residues" evidence="5">
    <location>
        <begin position="593"/>
        <end position="625"/>
    </location>
</feature>
<feature type="compositionally biased region" description="Basic and acidic residues" evidence="5">
    <location>
        <begin position="675"/>
        <end position="693"/>
    </location>
</feature>
<feature type="compositionally biased region" description="Basic and acidic residues" evidence="5">
    <location>
        <begin position="342"/>
        <end position="360"/>
    </location>
</feature>
<dbReference type="PROSITE" id="PS50072">
    <property type="entry name" value="CSA_PPIASE_2"/>
    <property type="match status" value="1"/>
</dbReference>
<feature type="compositionally biased region" description="Basic residues" evidence="5">
    <location>
        <begin position="795"/>
        <end position="807"/>
    </location>
</feature>
<feature type="region of interest" description="Disordered" evidence="5">
    <location>
        <begin position="183"/>
        <end position="557"/>
    </location>
</feature>
<dbReference type="EC" id="5.2.1.8" evidence="2"/>
<protein>
    <recommendedName>
        <fullName evidence="2">peptidylprolyl isomerase</fullName>
        <ecNumber evidence="2">5.2.1.8</ecNumber>
    </recommendedName>
</protein>
<feature type="compositionally biased region" description="Basic and acidic residues" evidence="5">
    <location>
        <begin position="886"/>
        <end position="906"/>
    </location>
</feature>
<feature type="compositionally biased region" description="Basic residues" evidence="5">
    <location>
        <begin position="1017"/>
        <end position="1026"/>
    </location>
</feature>
<evidence type="ECO:0000256" key="2">
    <source>
        <dbReference type="ARBA" id="ARBA00013194"/>
    </source>
</evidence>
<accession>A0ABD3TIP4</accession>
<feature type="compositionally biased region" description="Basic and acidic residues" evidence="5">
    <location>
        <begin position="650"/>
        <end position="664"/>
    </location>
</feature>
<feature type="compositionally biased region" description="Basic and acidic residues" evidence="5">
    <location>
        <begin position="372"/>
        <end position="397"/>
    </location>
</feature>
<proteinExistence type="predicted"/>
<feature type="compositionally biased region" description="Basic and acidic residues" evidence="5">
    <location>
        <begin position="1119"/>
        <end position="1134"/>
    </location>
</feature>
<evidence type="ECO:0000256" key="3">
    <source>
        <dbReference type="ARBA" id="ARBA00023110"/>
    </source>
</evidence>
<dbReference type="Gene3D" id="2.40.100.10">
    <property type="entry name" value="Cyclophilin-like"/>
    <property type="match status" value="1"/>
</dbReference>
<feature type="compositionally biased region" description="Polar residues" evidence="5">
    <location>
        <begin position="541"/>
        <end position="550"/>
    </location>
</feature>
<evidence type="ECO:0000256" key="1">
    <source>
        <dbReference type="ARBA" id="ARBA00000971"/>
    </source>
</evidence>
<feature type="region of interest" description="Disordered" evidence="5">
    <location>
        <begin position="1214"/>
        <end position="1463"/>
    </location>
</feature>
<organism evidence="7 8">
    <name type="scientific">Sinanodonta woodiana</name>
    <name type="common">Chinese pond mussel</name>
    <name type="synonym">Anodonta woodiana</name>
    <dbReference type="NCBI Taxonomy" id="1069815"/>
    <lineage>
        <taxon>Eukaryota</taxon>
        <taxon>Metazoa</taxon>
        <taxon>Spiralia</taxon>
        <taxon>Lophotrochozoa</taxon>
        <taxon>Mollusca</taxon>
        <taxon>Bivalvia</taxon>
        <taxon>Autobranchia</taxon>
        <taxon>Heteroconchia</taxon>
        <taxon>Palaeoheterodonta</taxon>
        <taxon>Unionida</taxon>
        <taxon>Unionoidea</taxon>
        <taxon>Unionidae</taxon>
        <taxon>Unioninae</taxon>
        <taxon>Sinanodonta</taxon>
    </lineage>
</organism>
<feature type="domain" description="PPIase cyclophilin-type" evidence="6">
    <location>
        <begin position="12"/>
        <end position="177"/>
    </location>
</feature>
<feature type="compositionally biased region" description="Basic residues" evidence="5">
    <location>
        <begin position="775"/>
        <end position="786"/>
    </location>
</feature>
<feature type="compositionally biased region" description="Basic residues" evidence="5">
    <location>
        <begin position="328"/>
        <end position="341"/>
    </location>
</feature>
<dbReference type="Proteomes" id="UP001634394">
    <property type="component" value="Unassembled WGS sequence"/>
</dbReference>
<feature type="region of interest" description="Disordered" evidence="5">
    <location>
        <begin position="962"/>
        <end position="1197"/>
    </location>
</feature>
<dbReference type="PRINTS" id="PR00153">
    <property type="entry name" value="CSAPPISMRASE"/>
</dbReference>
<name>A0ABD3TIP4_SINWO</name>
<comment type="caution">
    <text evidence="7">The sequence shown here is derived from an EMBL/GenBank/DDBJ whole genome shotgun (WGS) entry which is preliminary data.</text>
</comment>
<dbReference type="PANTHER" id="PTHR11071:SF565">
    <property type="entry name" value="MOCA-CYP, ISOFORM A"/>
    <property type="match status" value="1"/>
</dbReference>
<feature type="compositionally biased region" description="Basic and acidic residues" evidence="5">
    <location>
        <begin position="726"/>
        <end position="752"/>
    </location>
</feature>
<feature type="compositionally biased region" description="Basic and acidic residues" evidence="5">
    <location>
        <begin position="977"/>
        <end position="990"/>
    </location>
</feature>
<feature type="compositionally biased region" description="Pro residues" evidence="5">
    <location>
        <begin position="1137"/>
        <end position="1159"/>
    </location>
</feature>
<feature type="compositionally biased region" description="Basic and acidic residues" evidence="5">
    <location>
        <begin position="1245"/>
        <end position="1256"/>
    </location>
</feature>
<feature type="compositionally biased region" description="Basic and acidic residues" evidence="5">
    <location>
        <begin position="1062"/>
        <end position="1080"/>
    </location>
</feature>
<dbReference type="GO" id="GO:0003755">
    <property type="term" value="F:peptidyl-prolyl cis-trans isomerase activity"/>
    <property type="evidence" value="ECO:0007669"/>
    <property type="project" value="UniProtKB-KW"/>
</dbReference>
<dbReference type="FunFam" id="2.40.100.10:FF:000005">
    <property type="entry name" value="Peptidyl-prolyl cis-trans isomerase G"/>
    <property type="match status" value="1"/>
</dbReference>
<feature type="compositionally biased region" description="Basic and acidic residues" evidence="5">
    <location>
        <begin position="820"/>
        <end position="838"/>
    </location>
</feature>
<dbReference type="CDD" id="cd01926">
    <property type="entry name" value="cyclophilin_ABH_like"/>
    <property type="match status" value="1"/>
</dbReference>
<feature type="compositionally biased region" description="Basic and acidic residues" evidence="5">
    <location>
        <begin position="933"/>
        <end position="942"/>
    </location>
</feature>
<dbReference type="PANTHER" id="PTHR11071">
    <property type="entry name" value="PEPTIDYL-PROLYL CIS-TRANS ISOMERASE"/>
    <property type="match status" value="1"/>
</dbReference>
<dbReference type="PROSITE" id="PS00170">
    <property type="entry name" value="CSA_PPIASE_1"/>
    <property type="match status" value="1"/>
</dbReference>
<sequence length="1463" mass="167371">MDETPKYRPRCFFDIDIGGQRVGRIIFELFSDISPKTCENFRALCTGERGVSEKTDKPLHYLDAPFHRIVKDFMIQGGDFTKGDGTGGESIYGGTFSDEDFSIKHSKEFLLSMANRGKDTNGSQFFITTKPAPHLDGKHVVFGHVIHGQDIVKLIENQETDKKSRPLKDVTIANCGELVLQRKAKAKKKKPVSASSSDSSSDSESESGTSSDEESGSEDEVTSRKRKRKEKKKKAKKQKQKKKLKRRKYSSSENEEDENGIDMTTVFAKIRPEEIPEVPPNKFLFRGNIERDKQESKTKEVSPPGYGQRRQVDRIPYGTKYSYSASGRKIKGRGNVRYHRSISRDKSETPPHWKQEENRAKLQTKQAELGNSEEKWVKGDKLNGQKKGVRESARDKVSPPGRSRTGRYPSDEEEEESKENAKYQKEHKKLKKQKGKKVKKQKKKKKITDVSEEDDQESGDQIRYTPPPQVESDNSSPEPRDYERLGYDRYDDKQGSRFKERTDRWNYGRLENKAYKERSSSFEEEREVAQASKRHKRSSRSETVMMSMQNFEDKEERMYLPRGRKTVEGEEYMSGEKIYNKLIKMKNSAVKKGKSESSDDEGEFRSDRRGRDKYFEEEMRVEKLYRSQKGQGYEAKGKYRQEIESESEPENDKSLRQKDHERGRVATLLGRRGGRQFEVDSEGGNRARREIQVERQLGSTSKDQKGPTKDTRDRGDGYKTSRSYRSRSDSRERFSSLDKSAKRDRSRSSSERSRRRSRSESASNSSEKYLDSRSRKTASRKSRSSSRSKSSYSRSRSRSRSQSRKQSSRSYSRSGSRSRSGSERDSSYSLRSSRERSKSSQSKQGRWSSVQDRRDELKAQAITKLMKDKSESPPPTHWKPGQKPWKPKEAPPNELKRVQDSIDSNKTDNQSIFVSGNKNANHSSSLDSMGPVERLKGEKENEGSLGKPESIHAIKIQYHLDDDPTLKARTILPNQEETQKRLKSPREERSSSSSSSSSSTSHSSKSFSSSSSDRSRSKSRSKSKKHSSGEEKRRERKKIEEKIKWQPPPDPEIPEKDEGEISDEKEIVEAPQRKSPDKIRSSLKALSEPTISDVAEAAPGLARHKELQEEEDMDVESLSPRDIEQGMDIDKPDKSTPTPPPLPPSEPPKTPEGHPPPLPLEKFPPATVPQISPQEKGKKSIQIKLTTSSVSSQLEEVKGVPKGQFIPIGASSAAAFPNIPLPPGTGPKEESPADTAMSSSSSAVVKKDEKKLEETGSAKTLAKSGTKKPSSPPHQSRPKEPSKVSAVIKLSSESRSRSRSRSRRKKTLRRSTSPVRSRRSLSKSLSPRRSPRRYSPLPPPRRSSRSYSSISRSWSRRRSPSSHRSRSRSRRYSRTRRYSRSRSLSHYRRSRHRSRTRSHYRSRSRSRSSRRSRNSRSRSTSRSRSRSYRRRRYSSSSYSRSRSRTPRRSRRRSLSGRWSRSRS</sequence>
<feature type="region of interest" description="Disordered" evidence="5">
    <location>
        <begin position="588"/>
        <end position="950"/>
    </location>
</feature>
<feature type="compositionally biased region" description="Basic residues" evidence="5">
    <location>
        <begin position="1354"/>
        <end position="1433"/>
    </location>
</feature>
<feature type="compositionally biased region" description="Basic residues" evidence="5">
    <location>
        <begin position="425"/>
        <end position="446"/>
    </location>
</feature>
<dbReference type="InterPro" id="IPR020892">
    <property type="entry name" value="Cyclophilin-type_PPIase_CS"/>
</dbReference>
<feature type="compositionally biased region" description="Polar residues" evidence="5">
    <location>
        <begin position="907"/>
        <end position="927"/>
    </location>
</feature>
<feature type="compositionally biased region" description="Basic residues" evidence="5">
    <location>
        <begin position="1441"/>
        <end position="1463"/>
    </location>
</feature>
<keyword evidence="3" id="KW-0697">Rotamase</keyword>
<feature type="compositionally biased region" description="Acidic residues" evidence="5">
    <location>
        <begin position="201"/>
        <end position="220"/>
    </location>
</feature>
<evidence type="ECO:0000259" key="6">
    <source>
        <dbReference type="PROSITE" id="PS50072"/>
    </source>
</evidence>
<feature type="compositionally biased region" description="Basic and acidic residues" evidence="5">
    <location>
        <begin position="702"/>
        <end position="719"/>
    </location>
</feature>
<evidence type="ECO:0000313" key="8">
    <source>
        <dbReference type="Proteomes" id="UP001634394"/>
    </source>
</evidence>
<feature type="compositionally biased region" description="Low complexity" evidence="5">
    <location>
        <begin position="808"/>
        <end position="819"/>
    </location>
</feature>